<dbReference type="GO" id="GO:0030527">
    <property type="term" value="F:structural constituent of chromatin"/>
    <property type="evidence" value="ECO:0007669"/>
    <property type="project" value="InterPro"/>
</dbReference>
<accession>A0A8S5Q5N0</accession>
<protein>
    <submittedName>
        <fullName evidence="1">Bacterial DNA-binding protein</fullName>
    </submittedName>
</protein>
<dbReference type="GO" id="GO:0003677">
    <property type="term" value="F:DNA binding"/>
    <property type="evidence" value="ECO:0007669"/>
    <property type="project" value="UniProtKB-KW"/>
</dbReference>
<proteinExistence type="predicted"/>
<sequence length="91" mass="10490">MRVYTSDIIEEMKGNEFGYSQVCVNNIVNMFISKLFEHVKNGDEVVIRNLVRFKTVDINERTFRSCLDGREHVVPAHQKVTAKVSPSFKKA</sequence>
<dbReference type="EMBL" id="BK015590">
    <property type="protein sequence ID" value="DAE14638.1"/>
    <property type="molecule type" value="Genomic_DNA"/>
</dbReference>
<evidence type="ECO:0000313" key="1">
    <source>
        <dbReference type="EMBL" id="DAE14638.1"/>
    </source>
</evidence>
<dbReference type="InterPro" id="IPR010992">
    <property type="entry name" value="IHF-like_DNA-bd_dom_sf"/>
</dbReference>
<dbReference type="SUPFAM" id="SSF47729">
    <property type="entry name" value="IHF-like DNA-binding proteins"/>
    <property type="match status" value="1"/>
</dbReference>
<reference evidence="1" key="1">
    <citation type="journal article" date="2021" name="Proc. Natl. Acad. Sci. U.S.A.">
        <title>A Catalog of Tens of Thousands of Viruses from Human Metagenomes Reveals Hidden Associations with Chronic Diseases.</title>
        <authorList>
            <person name="Tisza M.J."/>
            <person name="Buck C.B."/>
        </authorList>
    </citation>
    <scope>NUCLEOTIDE SEQUENCE</scope>
    <source>
        <strain evidence="1">CtAca11</strain>
    </source>
</reference>
<dbReference type="InterPro" id="IPR000119">
    <property type="entry name" value="Hist_DNA-bd"/>
</dbReference>
<organism evidence="1">
    <name type="scientific">Myoviridae sp. ctAca11</name>
    <dbReference type="NCBI Taxonomy" id="2825043"/>
    <lineage>
        <taxon>Viruses</taxon>
        <taxon>Duplodnaviria</taxon>
        <taxon>Heunggongvirae</taxon>
        <taxon>Uroviricota</taxon>
        <taxon>Caudoviricetes</taxon>
    </lineage>
</organism>
<dbReference type="Pfam" id="PF00216">
    <property type="entry name" value="Bac_DNA_binding"/>
    <property type="match status" value="1"/>
</dbReference>
<dbReference type="Gene3D" id="4.10.520.10">
    <property type="entry name" value="IHF-like DNA-binding proteins"/>
    <property type="match status" value="1"/>
</dbReference>
<name>A0A8S5Q5N0_9CAUD</name>
<keyword evidence="1" id="KW-0238">DNA-binding</keyword>